<dbReference type="Gene3D" id="1.10.260.40">
    <property type="entry name" value="lambda repressor-like DNA-binding domains"/>
    <property type="match status" value="1"/>
</dbReference>
<dbReference type="InterPro" id="IPR010982">
    <property type="entry name" value="Lambda_DNA-bd_dom_sf"/>
</dbReference>
<dbReference type="PROSITE" id="PS50932">
    <property type="entry name" value="HTH_LACI_2"/>
    <property type="match status" value="1"/>
</dbReference>
<dbReference type="Pfam" id="PF00356">
    <property type="entry name" value="LacI"/>
    <property type="match status" value="1"/>
</dbReference>
<organism evidence="5 6">
    <name type="scientific">Actinoplanes octamycinicus</name>
    <dbReference type="NCBI Taxonomy" id="135948"/>
    <lineage>
        <taxon>Bacteria</taxon>
        <taxon>Bacillati</taxon>
        <taxon>Actinomycetota</taxon>
        <taxon>Actinomycetes</taxon>
        <taxon>Micromonosporales</taxon>
        <taxon>Micromonosporaceae</taxon>
        <taxon>Actinoplanes</taxon>
    </lineage>
</organism>
<dbReference type="CDD" id="cd06267">
    <property type="entry name" value="PBP1_LacI_sugar_binding-like"/>
    <property type="match status" value="1"/>
</dbReference>
<proteinExistence type="predicted"/>
<comment type="caution">
    <text evidence="5">The sequence shown here is derived from an EMBL/GenBank/DDBJ whole genome shotgun (WGS) entry which is preliminary data.</text>
</comment>
<keyword evidence="3" id="KW-0804">Transcription</keyword>
<dbReference type="RefSeq" id="WP_185042052.1">
    <property type="nucleotide sequence ID" value="NZ_BAABFG010000005.1"/>
</dbReference>
<evidence type="ECO:0000256" key="1">
    <source>
        <dbReference type="ARBA" id="ARBA00023015"/>
    </source>
</evidence>
<dbReference type="SMART" id="SM00354">
    <property type="entry name" value="HTH_LACI"/>
    <property type="match status" value="1"/>
</dbReference>
<dbReference type="GO" id="GO:0003700">
    <property type="term" value="F:DNA-binding transcription factor activity"/>
    <property type="evidence" value="ECO:0007669"/>
    <property type="project" value="TreeGrafter"/>
</dbReference>
<dbReference type="PANTHER" id="PTHR30146:SF153">
    <property type="entry name" value="LACTOSE OPERON REPRESSOR"/>
    <property type="match status" value="1"/>
</dbReference>
<dbReference type="SUPFAM" id="SSF53822">
    <property type="entry name" value="Periplasmic binding protein-like I"/>
    <property type="match status" value="1"/>
</dbReference>
<dbReference type="AlphaFoldDB" id="A0A7W7H0N2"/>
<keyword evidence="2 5" id="KW-0238">DNA-binding</keyword>
<dbReference type="InterPro" id="IPR028082">
    <property type="entry name" value="Peripla_BP_I"/>
</dbReference>
<sequence length="334" mass="34732">MAANLRQVAERAGVSVRTVSNVVSGFALVAPETRERVQRALDELGYRPNAAARHLRGGRSGLIALVIPEIASPYFGELAGHLADEAEKRGWTMLVQQTGGDPRRERELLDGVHGQAVDGLVMSPWALSPADLRRRPDAAPLVLLGEQDADGLLDHVVIDNVAAARQLTGHLIATGRTKIAAIGPQPHLTNGTAAQRLAGYRQALSEAGLPADPALEVPVAHLHRSDGAAAMRELLSAGTAVDAVFCFSDQLALGALHAAAGHGLRVPADLAVAGFDDIEDGRFATPALTTVAPDKVAIARAALDCLAARLTAGGGPAPARHVVAHQLEVRASTG</sequence>
<accession>A0A7W7H0N2</accession>
<protein>
    <submittedName>
        <fullName evidence="5">DNA-binding LacI/PurR family transcriptional regulator</fullName>
    </submittedName>
</protein>
<reference evidence="5 6" key="1">
    <citation type="submission" date="2020-08" db="EMBL/GenBank/DDBJ databases">
        <title>Sequencing the genomes of 1000 actinobacteria strains.</title>
        <authorList>
            <person name="Klenk H.-P."/>
        </authorList>
    </citation>
    <scope>NUCLEOTIDE SEQUENCE [LARGE SCALE GENOMIC DNA]</scope>
    <source>
        <strain evidence="5 6">DSM 45809</strain>
    </source>
</reference>
<gene>
    <name evidence="5" type="ORF">BJY16_005051</name>
</gene>
<feature type="domain" description="HTH lacI-type" evidence="4">
    <location>
        <begin position="3"/>
        <end position="57"/>
    </location>
</feature>
<evidence type="ECO:0000256" key="3">
    <source>
        <dbReference type="ARBA" id="ARBA00023163"/>
    </source>
</evidence>
<dbReference type="GO" id="GO:0000976">
    <property type="term" value="F:transcription cis-regulatory region binding"/>
    <property type="evidence" value="ECO:0007669"/>
    <property type="project" value="TreeGrafter"/>
</dbReference>
<keyword evidence="1" id="KW-0805">Transcription regulation</keyword>
<dbReference type="Pfam" id="PF13377">
    <property type="entry name" value="Peripla_BP_3"/>
    <property type="match status" value="1"/>
</dbReference>
<evidence type="ECO:0000256" key="2">
    <source>
        <dbReference type="ARBA" id="ARBA00023125"/>
    </source>
</evidence>
<dbReference type="PANTHER" id="PTHR30146">
    <property type="entry name" value="LACI-RELATED TRANSCRIPTIONAL REPRESSOR"/>
    <property type="match status" value="1"/>
</dbReference>
<dbReference type="CDD" id="cd01392">
    <property type="entry name" value="HTH_LacI"/>
    <property type="match status" value="1"/>
</dbReference>
<dbReference type="Gene3D" id="3.40.50.2300">
    <property type="match status" value="2"/>
</dbReference>
<dbReference type="InterPro" id="IPR000843">
    <property type="entry name" value="HTH_LacI"/>
</dbReference>
<evidence type="ECO:0000313" key="6">
    <source>
        <dbReference type="Proteomes" id="UP000546162"/>
    </source>
</evidence>
<dbReference type="InterPro" id="IPR046335">
    <property type="entry name" value="LacI/GalR-like_sensor"/>
</dbReference>
<name>A0A7W7H0N2_9ACTN</name>
<keyword evidence="6" id="KW-1185">Reference proteome</keyword>
<dbReference type="Proteomes" id="UP000546162">
    <property type="component" value="Unassembled WGS sequence"/>
</dbReference>
<evidence type="ECO:0000313" key="5">
    <source>
        <dbReference type="EMBL" id="MBB4741592.1"/>
    </source>
</evidence>
<evidence type="ECO:0000259" key="4">
    <source>
        <dbReference type="PROSITE" id="PS50932"/>
    </source>
</evidence>
<dbReference type="EMBL" id="JACHNB010000001">
    <property type="protein sequence ID" value="MBB4741592.1"/>
    <property type="molecule type" value="Genomic_DNA"/>
</dbReference>
<dbReference type="SUPFAM" id="SSF47413">
    <property type="entry name" value="lambda repressor-like DNA-binding domains"/>
    <property type="match status" value="1"/>
</dbReference>